<name>A0A841PWE1_9BACL</name>
<dbReference type="CDD" id="cd05233">
    <property type="entry name" value="SDR_c"/>
    <property type="match status" value="1"/>
</dbReference>
<keyword evidence="2" id="KW-0521">NADP</keyword>
<comment type="similarity">
    <text evidence="1">Belongs to the short-chain dehydrogenases/reductases (SDR) family.</text>
</comment>
<gene>
    <name evidence="4" type="ORF">HNR44_000572</name>
</gene>
<proteinExistence type="inferred from homology"/>
<dbReference type="InterPro" id="IPR002347">
    <property type="entry name" value="SDR_fam"/>
</dbReference>
<dbReference type="PROSITE" id="PS00061">
    <property type="entry name" value="ADH_SHORT"/>
    <property type="match status" value="1"/>
</dbReference>
<sequence length="134" mass="14178">MNVNVKGIWLIAKAAAPYLKAHKKGRLIITSSIAGNRPTGSSLPYSVSKAAVNHLTKGLAKALGPEILVNAIAPGILDTRWTRGHSDSTVQQFIKNSPLHKIPTVTDCVKQVHTLVETDTMTGTIATIDSGASL</sequence>
<evidence type="ECO:0000313" key="5">
    <source>
        <dbReference type="Proteomes" id="UP000568839"/>
    </source>
</evidence>
<dbReference type="GO" id="GO:0016491">
    <property type="term" value="F:oxidoreductase activity"/>
    <property type="evidence" value="ECO:0007669"/>
    <property type="project" value="UniProtKB-KW"/>
</dbReference>
<dbReference type="InterPro" id="IPR036291">
    <property type="entry name" value="NAD(P)-bd_dom_sf"/>
</dbReference>
<keyword evidence="3" id="KW-0560">Oxidoreductase</keyword>
<protein>
    <submittedName>
        <fullName evidence="4">NAD(P)-dependent dehydrogenase (Short-subunit alcohol dehydrogenase family)</fullName>
    </submittedName>
</protein>
<evidence type="ECO:0000256" key="1">
    <source>
        <dbReference type="ARBA" id="ARBA00006484"/>
    </source>
</evidence>
<dbReference type="InterPro" id="IPR020904">
    <property type="entry name" value="Sc_DH/Rdtase_CS"/>
</dbReference>
<dbReference type="Proteomes" id="UP000568839">
    <property type="component" value="Unassembled WGS sequence"/>
</dbReference>
<dbReference type="PANTHER" id="PTHR43618:SF2">
    <property type="entry name" value="CHAIN DEHYDROGENASE, PUTATIVE (AFU_ORTHOLOGUE AFUA_6G06930)-RELATED"/>
    <property type="match status" value="1"/>
</dbReference>
<dbReference type="Gene3D" id="3.40.50.720">
    <property type="entry name" value="NAD(P)-binding Rossmann-like Domain"/>
    <property type="match status" value="1"/>
</dbReference>
<reference evidence="4 5" key="1">
    <citation type="submission" date="2020-08" db="EMBL/GenBank/DDBJ databases">
        <title>Genomic Encyclopedia of Type Strains, Phase IV (KMG-IV): sequencing the most valuable type-strain genomes for metagenomic binning, comparative biology and taxonomic classification.</title>
        <authorList>
            <person name="Goeker M."/>
        </authorList>
    </citation>
    <scope>NUCLEOTIDE SEQUENCE [LARGE SCALE GENOMIC DNA]</scope>
    <source>
        <strain evidence="4 5">DSM 21769</strain>
    </source>
</reference>
<evidence type="ECO:0000256" key="3">
    <source>
        <dbReference type="ARBA" id="ARBA00023002"/>
    </source>
</evidence>
<dbReference type="SUPFAM" id="SSF51735">
    <property type="entry name" value="NAD(P)-binding Rossmann-fold domains"/>
    <property type="match status" value="1"/>
</dbReference>
<keyword evidence="5" id="KW-1185">Reference proteome</keyword>
<evidence type="ECO:0000256" key="2">
    <source>
        <dbReference type="ARBA" id="ARBA00022857"/>
    </source>
</evidence>
<accession>A0A841PWE1</accession>
<organism evidence="4 5">
    <name type="scientific">Geomicrobium halophilum</name>
    <dbReference type="NCBI Taxonomy" id="549000"/>
    <lineage>
        <taxon>Bacteria</taxon>
        <taxon>Bacillati</taxon>
        <taxon>Bacillota</taxon>
        <taxon>Bacilli</taxon>
        <taxon>Bacillales</taxon>
        <taxon>Geomicrobium</taxon>
    </lineage>
</organism>
<dbReference type="InterPro" id="IPR052178">
    <property type="entry name" value="Sec_Metab_Biosynth_SDR"/>
</dbReference>
<evidence type="ECO:0000313" key="4">
    <source>
        <dbReference type="EMBL" id="MBB6448623.1"/>
    </source>
</evidence>
<dbReference type="PANTHER" id="PTHR43618">
    <property type="entry name" value="7-ALPHA-HYDROXYSTEROID DEHYDROGENASE"/>
    <property type="match status" value="1"/>
</dbReference>
<dbReference type="Pfam" id="PF13561">
    <property type="entry name" value="adh_short_C2"/>
    <property type="match status" value="1"/>
</dbReference>
<dbReference type="PRINTS" id="PR00081">
    <property type="entry name" value="GDHRDH"/>
</dbReference>
<comment type="caution">
    <text evidence="4">The sequence shown here is derived from an EMBL/GenBank/DDBJ whole genome shotgun (WGS) entry which is preliminary data.</text>
</comment>
<dbReference type="AlphaFoldDB" id="A0A841PWE1"/>
<dbReference type="EMBL" id="JACHHJ010000001">
    <property type="protein sequence ID" value="MBB6448623.1"/>
    <property type="molecule type" value="Genomic_DNA"/>
</dbReference>